<dbReference type="EMBL" id="KZ303850">
    <property type="protein sequence ID" value="PHZ12338.1"/>
    <property type="molecule type" value="Genomic_DNA"/>
</dbReference>
<dbReference type="AlphaFoldDB" id="A0A2G4SU75"/>
<name>A0A2G4SU75_RHIZD</name>
<keyword evidence="2" id="KW-1185">Reference proteome</keyword>
<sequence length="52" mass="5861">MSNIANLTTNSIINRSSIFEYSTPLLPVAHELFHLLLHPPRLLSNKRDSNSS</sequence>
<organism evidence="1 2">
    <name type="scientific">Rhizopus microsporus ATCC 52813</name>
    <dbReference type="NCBI Taxonomy" id="1340429"/>
    <lineage>
        <taxon>Eukaryota</taxon>
        <taxon>Fungi</taxon>
        <taxon>Fungi incertae sedis</taxon>
        <taxon>Mucoromycota</taxon>
        <taxon>Mucoromycotina</taxon>
        <taxon>Mucoromycetes</taxon>
        <taxon>Mucorales</taxon>
        <taxon>Mucorineae</taxon>
        <taxon>Rhizopodaceae</taxon>
        <taxon>Rhizopus</taxon>
    </lineage>
</organism>
<dbReference type="GeneID" id="35444188"/>
<accession>A0A2G4SU75</accession>
<evidence type="ECO:0000313" key="1">
    <source>
        <dbReference type="EMBL" id="PHZ12338.1"/>
    </source>
</evidence>
<evidence type="ECO:0000313" key="2">
    <source>
        <dbReference type="Proteomes" id="UP000242254"/>
    </source>
</evidence>
<dbReference type="Proteomes" id="UP000242254">
    <property type="component" value="Unassembled WGS sequence"/>
</dbReference>
<reference evidence="1 2" key="1">
    <citation type="journal article" date="2016" name="Proc. Natl. Acad. Sci. U.S.A.">
        <title>Lipid metabolic changes in an early divergent fungus govern the establishment of a mutualistic symbiosis with endobacteria.</title>
        <authorList>
            <person name="Lastovetsky O.A."/>
            <person name="Gaspar M.L."/>
            <person name="Mondo S.J."/>
            <person name="LaButti K.M."/>
            <person name="Sandor L."/>
            <person name="Grigoriev I.V."/>
            <person name="Henry S.A."/>
            <person name="Pawlowska T.E."/>
        </authorList>
    </citation>
    <scope>NUCLEOTIDE SEQUENCE [LARGE SCALE GENOMIC DNA]</scope>
    <source>
        <strain evidence="1 2">ATCC 52813</strain>
    </source>
</reference>
<gene>
    <name evidence="1" type="ORF">RHIMIDRAFT_284616</name>
</gene>
<dbReference type="RefSeq" id="XP_023466046.1">
    <property type="nucleotide sequence ID" value="XM_023613199.1"/>
</dbReference>
<proteinExistence type="predicted"/>
<protein>
    <submittedName>
        <fullName evidence="1">Uncharacterized protein</fullName>
    </submittedName>
</protein>